<feature type="transmembrane region" description="Helical" evidence="6">
    <location>
        <begin position="322"/>
        <end position="344"/>
    </location>
</feature>
<keyword evidence="4 6" id="KW-1133">Transmembrane helix</keyword>
<dbReference type="Pfam" id="PF01943">
    <property type="entry name" value="Polysacc_synt"/>
    <property type="match status" value="1"/>
</dbReference>
<dbReference type="InterPro" id="IPR002797">
    <property type="entry name" value="Polysacc_synth"/>
</dbReference>
<evidence type="ECO:0000256" key="3">
    <source>
        <dbReference type="ARBA" id="ARBA00022692"/>
    </source>
</evidence>
<dbReference type="PANTHER" id="PTHR30250">
    <property type="entry name" value="PST FAMILY PREDICTED COLANIC ACID TRANSPORTER"/>
    <property type="match status" value="1"/>
</dbReference>
<feature type="transmembrane region" description="Helical" evidence="6">
    <location>
        <begin position="161"/>
        <end position="179"/>
    </location>
</feature>
<dbReference type="PANTHER" id="PTHR30250:SF11">
    <property type="entry name" value="O-ANTIGEN TRANSPORTER-RELATED"/>
    <property type="match status" value="1"/>
</dbReference>
<reference evidence="7 8" key="1">
    <citation type="submission" date="2019-12" db="EMBL/GenBank/DDBJ databases">
        <title>Salinicoccus cyprini sp. nov., isolated from gastro-intestinal tract of mirror carp, Cyprinus carpio var. specularis, collected from Gobind Sagar Reservoir, Himachal Pradesh, India.</title>
        <authorList>
            <person name="Talwar C."/>
            <person name="Singh A.K."/>
            <person name="Lal R."/>
            <person name="Negi R.K."/>
        </authorList>
    </citation>
    <scope>NUCLEOTIDE SEQUENCE [LARGE SCALE GENOMIC DNA]</scope>
    <source>
        <strain evidence="7 8">J-82</strain>
    </source>
</reference>
<feature type="transmembrane region" description="Helical" evidence="6">
    <location>
        <begin position="12"/>
        <end position="36"/>
    </location>
</feature>
<feature type="transmembrane region" description="Helical" evidence="6">
    <location>
        <begin position="378"/>
        <end position="398"/>
    </location>
</feature>
<feature type="transmembrane region" description="Helical" evidence="6">
    <location>
        <begin position="200"/>
        <end position="217"/>
    </location>
</feature>
<evidence type="ECO:0000313" key="7">
    <source>
        <dbReference type="EMBL" id="MXQ50973.1"/>
    </source>
</evidence>
<dbReference type="OrthoDB" id="3246647at2"/>
<dbReference type="GO" id="GO:0005886">
    <property type="term" value="C:plasma membrane"/>
    <property type="evidence" value="ECO:0007669"/>
    <property type="project" value="UniProtKB-SubCell"/>
</dbReference>
<evidence type="ECO:0000256" key="4">
    <source>
        <dbReference type="ARBA" id="ARBA00022989"/>
    </source>
</evidence>
<evidence type="ECO:0000256" key="1">
    <source>
        <dbReference type="ARBA" id="ARBA00004651"/>
    </source>
</evidence>
<comment type="caution">
    <text evidence="7">The sequence shown here is derived from an EMBL/GenBank/DDBJ whole genome shotgun (WGS) entry which is preliminary data.</text>
</comment>
<dbReference type="AlphaFoldDB" id="A0A6N8TZI8"/>
<keyword evidence="8" id="KW-1185">Reference proteome</keyword>
<feature type="transmembrane region" description="Helical" evidence="6">
    <location>
        <begin position="237"/>
        <end position="260"/>
    </location>
</feature>
<dbReference type="RefSeq" id="WP_160654586.1">
    <property type="nucleotide sequence ID" value="NZ_JBHRWU010000001.1"/>
</dbReference>
<dbReference type="Proteomes" id="UP000436284">
    <property type="component" value="Unassembled WGS sequence"/>
</dbReference>
<dbReference type="InterPro" id="IPR050833">
    <property type="entry name" value="Poly_Biosynth_Transport"/>
</dbReference>
<keyword evidence="5 6" id="KW-0472">Membrane</keyword>
<sequence length="406" mass="46320">MINKKTFFKNISWVFSANLIIAFLKWLVLIMIANLLTPKDVGVYSLAFALSAPLAMFMHMKLRSIYVAGNNVDFSSFSKTRDFLTIISVLVLVIIEVLFSTSMSYVILLVGLIKIFDLHSEIYYAIPHKSEKLSFIGKLMVSKHLLSFGIFFVLLYFTRDLVLSLAVQLLVQLIFFFFIEKPRTKRYLPHDKMESESIIVILKKGVPLGLVLMIVSFQSNFPRYVIEHLLGVEVLGYFSAVSYLLVLGNTLMLAVTQTFLPSLSRYLSNKNYNKFKKRVFAELNILAISIGLTAIILCYFLGEFVLDFFYGQEYAQYQDILTILSFSLIFNFIGWNFDLALLALDYINIQPIIATVVLLATIVFSIVSINYYGLYGAAYTMIFTNFLQMILRGMATVYKLKKIGAL</sequence>
<feature type="transmembrane region" description="Helical" evidence="6">
    <location>
        <begin position="281"/>
        <end position="302"/>
    </location>
</feature>
<evidence type="ECO:0000256" key="6">
    <source>
        <dbReference type="SAM" id="Phobius"/>
    </source>
</evidence>
<organism evidence="7 8">
    <name type="scientific">Salinicoccus hispanicus</name>
    <dbReference type="NCBI Taxonomy" id="157225"/>
    <lineage>
        <taxon>Bacteria</taxon>
        <taxon>Bacillati</taxon>
        <taxon>Bacillota</taxon>
        <taxon>Bacilli</taxon>
        <taxon>Bacillales</taxon>
        <taxon>Staphylococcaceae</taxon>
        <taxon>Salinicoccus</taxon>
    </lineage>
</organism>
<proteinExistence type="predicted"/>
<gene>
    <name evidence="7" type="ORF">GQ671_06785</name>
</gene>
<keyword evidence="2" id="KW-1003">Cell membrane</keyword>
<name>A0A6N8TZI8_9STAP</name>
<feature type="transmembrane region" description="Helical" evidence="6">
    <location>
        <begin position="83"/>
        <end position="99"/>
    </location>
</feature>
<evidence type="ECO:0000313" key="8">
    <source>
        <dbReference type="Proteomes" id="UP000436284"/>
    </source>
</evidence>
<keyword evidence="3 6" id="KW-0812">Transmembrane</keyword>
<feature type="transmembrane region" description="Helical" evidence="6">
    <location>
        <begin position="351"/>
        <end position="372"/>
    </location>
</feature>
<dbReference type="EMBL" id="WUUK01000002">
    <property type="protein sequence ID" value="MXQ50973.1"/>
    <property type="molecule type" value="Genomic_DNA"/>
</dbReference>
<comment type="subcellular location">
    <subcellularLocation>
        <location evidence="1">Cell membrane</location>
        <topology evidence="1">Multi-pass membrane protein</topology>
    </subcellularLocation>
</comment>
<evidence type="ECO:0000256" key="5">
    <source>
        <dbReference type="ARBA" id="ARBA00023136"/>
    </source>
</evidence>
<evidence type="ECO:0000256" key="2">
    <source>
        <dbReference type="ARBA" id="ARBA00022475"/>
    </source>
</evidence>
<feature type="transmembrane region" description="Helical" evidence="6">
    <location>
        <begin position="42"/>
        <end position="62"/>
    </location>
</feature>
<accession>A0A6N8TZI8</accession>
<protein>
    <submittedName>
        <fullName evidence="7">Oligosaccharide flippase family protein</fullName>
    </submittedName>
</protein>